<dbReference type="SMART" id="SM00642">
    <property type="entry name" value="Aamy"/>
    <property type="match status" value="1"/>
</dbReference>
<dbReference type="RefSeq" id="WP_259857591.1">
    <property type="nucleotide sequence ID" value="NZ_BAAAST010000001.1"/>
</dbReference>
<evidence type="ECO:0000256" key="2">
    <source>
        <dbReference type="SAM" id="MobiDB-lite"/>
    </source>
</evidence>
<reference evidence="4" key="1">
    <citation type="submission" date="2021-04" db="EMBL/GenBank/DDBJ databases">
        <authorList>
            <person name="Hartkoorn R.C."/>
            <person name="Beaudoing E."/>
            <person name="Hot D."/>
        </authorList>
    </citation>
    <scope>NUCLEOTIDE SEQUENCE</scope>
    <source>
        <strain evidence="4">NRRL B-16292</strain>
    </source>
</reference>
<keyword evidence="4" id="KW-0378">Hydrolase</keyword>
<accession>A0ABY5VPY9</accession>
<dbReference type="InterPro" id="IPR017853">
    <property type="entry name" value="GH"/>
</dbReference>
<sequence length="682" mass="73351">MNLQPPETALLPQQGRAAEQALLAPLSAQQAVTTRIAEARRRASAQRGTPRLLPGATWNGSGTTFRLWSSAATRVDVTVVTPCGAVDTPMQRAGAGWWHAELTGAPPGTRYGFRVAGPAGPGHRFDPSVVLLDPYAHGVEADTSGRPVGVVTDPRGIGPRPPRPGHSWSDTVVYEAHVLGLSVLHPDVPAELRGTYLGACHPAVLAHLHRLGVTAIELLPVAAFVDEPRLRAAGRFNYWGYNPVAFAAPHVPYSAGRTAQAALCEFRTMVDTFHEAGIEVILDVVHNHTGEGEADLPPLSLRGVDNAAYYRLSDADPDRYDDVTGCGNTLDVRRPAAVELIRWSLRWWTEVCGVDGFRFDLATTLGRTGPHGAYDPDAPLLRELLTDPVLAGVKLIAEPWDCAGYALGAFPTGWAEWNDRYRGDVRDYWRGRTGRGALATRLAGSSDVFGERGAIASLNFVTAHDGFTLADLVSYNTKHNTGNGEGNRDGTDDNRSWNCGVEGPSDQADVLRLRDRQARNLIGTLLVSRGVPMLVAGDEGGRSQRGNNNAYSATSPDQWAVRWTELDQRLVDFCAAASDLRRRLPQLRAPGHPHAEDVTWAAPDGGPVHDWQANAPLAMILHGPNRDVAVLTNPRPHPVEFVLPGRWSVVLSSAHDDPGAAAAAGLTLDAHTITVALHEHAG</sequence>
<dbReference type="GO" id="GO:0016787">
    <property type="term" value="F:hydrolase activity"/>
    <property type="evidence" value="ECO:0007669"/>
    <property type="project" value="UniProtKB-KW"/>
</dbReference>
<dbReference type="CDD" id="cd11326">
    <property type="entry name" value="AmyAc_Glg_debranch"/>
    <property type="match status" value="1"/>
</dbReference>
<protein>
    <submittedName>
        <fullName evidence="4">Alpha-amylase family glycosyl hydrolase</fullName>
    </submittedName>
</protein>
<dbReference type="EMBL" id="CP073720">
    <property type="protein sequence ID" value="UWP79833.1"/>
    <property type="molecule type" value="Genomic_DNA"/>
</dbReference>
<gene>
    <name evidence="4" type="ORF">Dfulv_32325</name>
</gene>
<evidence type="ECO:0000313" key="4">
    <source>
        <dbReference type="EMBL" id="UWP79833.1"/>
    </source>
</evidence>
<evidence type="ECO:0000313" key="5">
    <source>
        <dbReference type="Proteomes" id="UP001059617"/>
    </source>
</evidence>
<dbReference type="Gene3D" id="2.60.40.10">
    <property type="entry name" value="Immunoglobulins"/>
    <property type="match status" value="1"/>
</dbReference>
<dbReference type="SUPFAM" id="SSF81296">
    <property type="entry name" value="E set domains"/>
    <property type="match status" value="1"/>
</dbReference>
<keyword evidence="5" id="KW-1185">Reference proteome</keyword>
<reference evidence="4" key="2">
    <citation type="submission" date="2022-09" db="EMBL/GenBank/DDBJ databases">
        <title>Biosynthetic gene clusters of Dactylosporangioum fulvum.</title>
        <authorList>
            <person name="Caradec T."/>
        </authorList>
    </citation>
    <scope>NUCLEOTIDE SEQUENCE</scope>
    <source>
        <strain evidence="4">NRRL B-16292</strain>
    </source>
</reference>
<dbReference type="Gene3D" id="3.20.20.80">
    <property type="entry name" value="Glycosidases"/>
    <property type="match status" value="1"/>
</dbReference>
<evidence type="ECO:0000259" key="3">
    <source>
        <dbReference type="SMART" id="SM00642"/>
    </source>
</evidence>
<dbReference type="InterPro" id="IPR013783">
    <property type="entry name" value="Ig-like_fold"/>
</dbReference>
<feature type="region of interest" description="Disordered" evidence="2">
    <location>
        <begin position="478"/>
        <end position="497"/>
    </location>
</feature>
<evidence type="ECO:0000256" key="1">
    <source>
        <dbReference type="ARBA" id="ARBA00008061"/>
    </source>
</evidence>
<dbReference type="InterPro" id="IPR014756">
    <property type="entry name" value="Ig_E-set"/>
</dbReference>
<dbReference type="PANTHER" id="PTHR43002">
    <property type="entry name" value="GLYCOGEN DEBRANCHING ENZYME"/>
    <property type="match status" value="1"/>
</dbReference>
<dbReference type="SUPFAM" id="SSF51011">
    <property type="entry name" value="Glycosyl hydrolase domain"/>
    <property type="match status" value="1"/>
</dbReference>
<dbReference type="Pfam" id="PF02922">
    <property type="entry name" value="CBM_48"/>
    <property type="match status" value="1"/>
</dbReference>
<dbReference type="InterPro" id="IPR004193">
    <property type="entry name" value="Glyco_hydro_13_N"/>
</dbReference>
<feature type="region of interest" description="Disordered" evidence="2">
    <location>
        <begin position="143"/>
        <end position="166"/>
    </location>
</feature>
<dbReference type="Proteomes" id="UP001059617">
    <property type="component" value="Chromosome"/>
</dbReference>
<feature type="compositionally biased region" description="Basic and acidic residues" evidence="2">
    <location>
        <begin position="486"/>
        <end position="495"/>
    </location>
</feature>
<proteinExistence type="inferred from homology"/>
<organism evidence="4 5">
    <name type="scientific">Dactylosporangium fulvum</name>
    <dbReference type="NCBI Taxonomy" id="53359"/>
    <lineage>
        <taxon>Bacteria</taxon>
        <taxon>Bacillati</taxon>
        <taxon>Actinomycetota</taxon>
        <taxon>Actinomycetes</taxon>
        <taxon>Micromonosporales</taxon>
        <taxon>Micromonosporaceae</taxon>
        <taxon>Dactylosporangium</taxon>
    </lineage>
</organism>
<name>A0ABY5VPY9_9ACTN</name>
<dbReference type="InterPro" id="IPR006047">
    <property type="entry name" value="GH13_cat_dom"/>
</dbReference>
<dbReference type="SUPFAM" id="SSF51445">
    <property type="entry name" value="(Trans)glycosidases"/>
    <property type="match status" value="1"/>
</dbReference>
<feature type="domain" description="Glycosyl hydrolase family 13 catalytic" evidence="3">
    <location>
        <begin position="194"/>
        <end position="581"/>
    </location>
</feature>
<dbReference type="CDD" id="cd02856">
    <property type="entry name" value="E_set_GDE_Isoamylase_N"/>
    <property type="match status" value="1"/>
</dbReference>
<dbReference type="InterPro" id="IPR044505">
    <property type="entry name" value="GlgX_Isoamylase_N_E_set"/>
</dbReference>
<comment type="similarity">
    <text evidence="1">Belongs to the glycosyl hydrolase 13 family.</text>
</comment>